<dbReference type="InterPro" id="IPR045736">
    <property type="entry name" value="START_2"/>
</dbReference>
<dbReference type="AlphaFoldDB" id="A0A3E1NP11"/>
<evidence type="ECO:0000313" key="2">
    <source>
        <dbReference type="EMBL" id="RFM29637.1"/>
    </source>
</evidence>
<evidence type="ECO:0000313" key="3">
    <source>
        <dbReference type="Proteomes" id="UP000261284"/>
    </source>
</evidence>
<gene>
    <name evidence="2" type="ORF">DXN05_01240</name>
</gene>
<dbReference type="SUPFAM" id="SSF55961">
    <property type="entry name" value="Bet v1-like"/>
    <property type="match status" value="1"/>
</dbReference>
<evidence type="ECO:0000259" key="1">
    <source>
        <dbReference type="Pfam" id="PF19569"/>
    </source>
</evidence>
<proteinExistence type="predicted"/>
<organism evidence="2 3">
    <name type="scientific">Deminuibacter soli</name>
    <dbReference type="NCBI Taxonomy" id="2291815"/>
    <lineage>
        <taxon>Bacteria</taxon>
        <taxon>Pseudomonadati</taxon>
        <taxon>Bacteroidota</taxon>
        <taxon>Chitinophagia</taxon>
        <taxon>Chitinophagales</taxon>
        <taxon>Chitinophagaceae</taxon>
        <taxon>Deminuibacter</taxon>
    </lineage>
</organism>
<dbReference type="InterPro" id="IPR023393">
    <property type="entry name" value="START-like_dom_sf"/>
</dbReference>
<name>A0A3E1NP11_9BACT</name>
<dbReference type="EMBL" id="QTJU01000001">
    <property type="protein sequence ID" value="RFM29637.1"/>
    <property type="molecule type" value="Genomic_DNA"/>
</dbReference>
<feature type="domain" description="START-like" evidence="1">
    <location>
        <begin position="1"/>
        <end position="126"/>
    </location>
</feature>
<dbReference type="OrthoDB" id="667567at2"/>
<accession>A0A3E1NP11</accession>
<protein>
    <submittedName>
        <fullName evidence="2">ATPase</fullName>
    </submittedName>
</protein>
<comment type="caution">
    <text evidence="2">The sequence shown here is derived from an EMBL/GenBank/DDBJ whole genome shotgun (WGS) entry which is preliminary data.</text>
</comment>
<dbReference type="Proteomes" id="UP000261284">
    <property type="component" value="Unassembled WGS sequence"/>
</dbReference>
<dbReference type="RefSeq" id="WP_116845393.1">
    <property type="nucleotide sequence ID" value="NZ_QTJU01000001.1"/>
</dbReference>
<reference evidence="2 3" key="1">
    <citation type="submission" date="2018-08" db="EMBL/GenBank/DDBJ databases">
        <title>Chitinophagaceae sp. K23C18032701, a novel bacterium isolated from forest soil.</title>
        <authorList>
            <person name="Wang C."/>
        </authorList>
    </citation>
    <scope>NUCLEOTIDE SEQUENCE [LARGE SCALE GENOMIC DNA]</scope>
    <source>
        <strain evidence="2 3">K23C18032701</strain>
    </source>
</reference>
<keyword evidence="3" id="KW-1185">Reference proteome</keyword>
<dbReference type="Gene3D" id="3.30.530.20">
    <property type="match status" value="1"/>
</dbReference>
<sequence length="127" mass="15201">MSKKQIYTLEYPVRCSPSILYEFLSTPAGLQEWFADKVDERDHVFSFSWNGGVPDKAEVLEQEVDKFIRYRWLHAGKDEYFEFRIEKTEITNQTILVIKDFAEKGEIKDQSRLWEYQVKDLFHRLGN</sequence>
<dbReference type="Pfam" id="PF19569">
    <property type="entry name" value="START_2"/>
    <property type="match status" value="1"/>
</dbReference>